<proteinExistence type="predicted"/>
<organism evidence="3 4">
    <name type="scientific">Collybia nuda</name>
    <dbReference type="NCBI Taxonomy" id="64659"/>
    <lineage>
        <taxon>Eukaryota</taxon>
        <taxon>Fungi</taxon>
        <taxon>Dikarya</taxon>
        <taxon>Basidiomycota</taxon>
        <taxon>Agaricomycotina</taxon>
        <taxon>Agaricomycetes</taxon>
        <taxon>Agaricomycetidae</taxon>
        <taxon>Agaricales</taxon>
        <taxon>Tricholomatineae</taxon>
        <taxon>Clitocybaceae</taxon>
        <taxon>Collybia</taxon>
    </lineage>
</organism>
<feature type="compositionally biased region" description="Polar residues" evidence="1">
    <location>
        <begin position="1"/>
        <end position="14"/>
    </location>
</feature>
<comment type="caution">
    <text evidence="3">The sequence shown here is derived from an EMBL/GenBank/DDBJ whole genome shotgun (WGS) entry which is preliminary data.</text>
</comment>
<name>A0A9P6CJN4_9AGAR</name>
<sequence>MTTDLPSQDNNTVPALTAEPQPTGEPSSGPPRYRAISHAFALTTFVLPLFLLPYLLARRKLYSIHQQVDKLVTTVQVLQRDLNKISSEFAVQKDGHRRLKSSVYSTIRETDELRAQAEQMERNRIMSDECIHSDIKRLVDEAQSTR</sequence>
<keyword evidence="4" id="KW-1185">Reference proteome</keyword>
<reference evidence="3" key="1">
    <citation type="submission" date="2020-11" db="EMBL/GenBank/DDBJ databases">
        <authorList>
            <consortium name="DOE Joint Genome Institute"/>
            <person name="Ahrendt S."/>
            <person name="Riley R."/>
            <person name="Andreopoulos W."/>
            <person name="Labutti K."/>
            <person name="Pangilinan J."/>
            <person name="Ruiz-Duenas F.J."/>
            <person name="Barrasa J.M."/>
            <person name="Sanchez-Garcia M."/>
            <person name="Camarero S."/>
            <person name="Miyauchi S."/>
            <person name="Serrano A."/>
            <person name="Linde D."/>
            <person name="Babiker R."/>
            <person name="Drula E."/>
            <person name="Ayuso-Fernandez I."/>
            <person name="Pacheco R."/>
            <person name="Padilla G."/>
            <person name="Ferreira P."/>
            <person name="Barriuso J."/>
            <person name="Kellner H."/>
            <person name="Castanera R."/>
            <person name="Alfaro M."/>
            <person name="Ramirez L."/>
            <person name="Pisabarro A.G."/>
            <person name="Kuo A."/>
            <person name="Tritt A."/>
            <person name="Lipzen A."/>
            <person name="He G."/>
            <person name="Yan M."/>
            <person name="Ng V."/>
            <person name="Cullen D."/>
            <person name="Martin F."/>
            <person name="Rosso M.-N."/>
            <person name="Henrissat B."/>
            <person name="Hibbett D."/>
            <person name="Martinez A.T."/>
            <person name="Grigoriev I.V."/>
        </authorList>
    </citation>
    <scope>NUCLEOTIDE SEQUENCE</scope>
    <source>
        <strain evidence="3">CBS 247.69</strain>
    </source>
</reference>
<feature type="region of interest" description="Disordered" evidence="1">
    <location>
        <begin position="1"/>
        <end position="31"/>
    </location>
</feature>
<dbReference type="EMBL" id="MU150231">
    <property type="protein sequence ID" value="KAF9468996.1"/>
    <property type="molecule type" value="Genomic_DNA"/>
</dbReference>
<protein>
    <submittedName>
        <fullName evidence="3">Uncharacterized protein</fullName>
    </submittedName>
</protein>
<keyword evidence="2" id="KW-1133">Transmembrane helix</keyword>
<keyword evidence="2" id="KW-0472">Membrane</keyword>
<evidence type="ECO:0000313" key="4">
    <source>
        <dbReference type="Proteomes" id="UP000807353"/>
    </source>
</evidence>
<keyword evidence="2" id="KW-0812">Transmembrane</keyword>
<gene>
    <name evidence="3" type="ORF">BDZ94DRAFT_560185</name>
</gene>
<evidence type="ECO:0000256" key="2">
    <source>
        <dbReference type="SAM" id="Phobius"/>
    </source>
</evidence>
<accession>A0A9P6CJN4</accession>
<evidence type="ECO:0000313" key="3">
    <source>
        <dbReference type="EMBL" id="KAF9468996.1"/>
    </source>
</evidence>
<dbReference type="AlphaFoldDB" id="A0A9P6CJN4"/>
<dbReference type="Proteomes" id="UP000807353">
    <property type="component" value="Unassembled WGS sequence"/>
</dbReference>
<feature type="transmembrane region" description="Helical" evidence="2">
    <location>
        <begin position="35"/>
        <end position="57"/>
    </location>
</feature>
<evidence type="ECO:0000256" key="1">
    <source>
        <dbReference type="SAM" id="MobiDB-lite"/>
    </source>
</evidence>